<keyword evidence="2" id="KW-1185">Reference proteome</keyword>
<name>A0A225DZX3_9BACT</name>
<protein>
    <submittedName>
        <fullName evidence="1">Uncharacterized protein</fullName>
    </submittedName>
</protein>
<dbReference type="AlphaFoldDB" id="A0A225DZX3"/>
<proteinExistence type="predicted"/>
<reference evidence="2" key="1">
    <citation type="submission" date="2017-06" db="EMBL/GenBank/DDBJ databases">
        <title>Genome analysis of Fimbriiglobus ruber SP5, the first member of the order Planctomycetales with confirmed chitinolytic capability.</title>
        <authorList>
            <person name="Ravin N.V."/>
            <person name="Rakitin A.L."/>
            <person name="Ivanova A.A."/>
            <person name="Beletsky A.V."/>
            <person name="Kulichevskaya I.S."/>
            <person name="Mardanov A.V."/>
            <person name="Dedysh S.N."/>
        </authorList>
    </citation>
    <scope>NUCLEOTIDE SEQUENCE [LARGE SCALE GENOMIC DNA]</scope>
    <source>
        <strain evidence="2">SP5</strain>
    </source>
</reference>
<dbReference type="Proteomes" id="UP000214646">
    <property type="component" value="Unassembled WGS sequence"/>
</dbReference>
<dbReference type="RefSeq" id="WP_088251738.1">
    <property type="nucleotide sequence ID" value="NZ_NIDE01000001.1"/>
</dbReference>
<evidence type="ECO:0000313" key="2">
    <source>
        <dbReference type="Proteomes" id="UP000214646"/>
    </source>
</evidence>
<gene>
    <name evidence="1" type="ORF">FRUB_00222</name>
</gene>
<comment type="caution">
    <text evidence="1">The sequence shown here is derived from an EMBL/GenBank/DDBJ whole genome shotgun (WGS) entry which is preliminary data.</text>
</comment>
<dbReference type="Gene3D" id="3.90.350.10">
    <property type="entry name" value="Transposase Inhibitor Protein From Tn5, Chain A, domain 1"/>
    <property type="match status" value="1"/>
</dbReference>
<dbReference type="OrthoDB" id="282824at2"/>
<evidence type="ECO:0000313" key="1">
    <source>
        <dbReference type="EMBL" id="OWK46523.1"/>
    </source>
</evidence>
<dbReference type="EMBL" id="NIDE01000001">
    <property type="protein sequence ID" value="OWK46523.1"/>
    <property type="molecule type" value="Genomic_DNA"/>
</dbReference>
<organism evidence="1 2">
    <name type="scientific">Fimbriiglobus ruber</name>
    <dbReference type="NCBI Taxonomy" id="1908690"/>
    <lineage>
        <taxon>Bacteria</taxon>
        <taxon>Pseudomonadati</taxon>
        <taxon>Planctomycetota</taxon>
        <taxon>Planctomycetia</taxon>
        <taxon>Gemmatales</taxon>
        <taxon>Gemmataceae</taxon>
        <taxon>Fimbriiglobus</taxon>
    </lineage>
</organism>
<accession>A0A225DZX3</accession>
<sequence>MPPGKVWVDVCDRTADTFEFLQCMGRADRRHVVRSKHNRTLAGDDAGALSVVGGGDESPRLLHDALRSRPEVRT</sequence>